<comment type="similarity">
    <text evidence="2">Belongs to the CDP-glycerol glycerophosphotransferase family.</text>
</comment>
<dbReference type="PANTHER" id="PTHR37316:SF3">
    <property type="entry name" value="TEICHOIC ACID GLYCEROL-PHOSPHATE TRANSFERASE"/>
    <property type="match status" value="1"/>
</dbReference>
<keyword evidence="4" id="KW-0808">Transferase</keyword>
<dbReference type="Pfam" id="PF04464">
    <property type="entry name" value="Glyphos_transf"/>
    <property type="match status" value="1"/>
</dbReference>
<keyword evidence="3" id="KW-1003">Cell membrane</keyword>
<keyword evidence="8" id="KW-1185">Reference proteome</keyword>
<dbReference type="SUPFAM" id="SSF53756">
    <property type="entry name" value="UDP-Glycosyltransferase/glycogen phosphorylase"/>
    <property type="match status" value="1"/>
</dbReference>
<dbReference type="EMBL" id="JAJHVV010000004">
    <property type="protein sequence ID" value="MCK6263242.1"/>
    <property type="molecule type" value="Genomic_DNA"/>
</dbReference>
<comment type="subcellular location">
    <subcellularLocation>
        <location evidence="1">Cell membrane</location>
        <topology evidence="1">Peripheral membrane protein</topology>
    </subcellularLocation>
</comment>
<accession>A0A9X2BJ98</accession>
<dbReference type="InterPro" id="IPR043148">
    <property type="entry name" value="TagF_C"/>
</dbReference>
<dbReference type="Proteomes" id="UP001139559">
    <property type="component" value="Unassembled WGS sequence"/>
</dbReference>
<evidence type="ECO:0000256" key="6">
    <source>
        <dbReference type="ARBA" id="ARBA00023136"/>
    </source>
</evidence>
<keyword evidence="5" id="KW-0777">Teichoic acid biosynthesis</keyword>
<gene>
    <name evidence="7" type="ORF">KP803_08125</name>
</gene>
<dbReference type="RefSeq" id="WP_248008463.1">
    <property type="nucleotide sequence ID" value="NZ_JAJHVV010000004.1"/>
</dbReference>
<dbReference type="InterPro" id="IPR051612">
    <property type="entry name" value="Teichoic_Acid_Biosynth"/>
</dbReference>
<dbReference type="GO" id="GO:0019350">
    <property type="term" value="P:teichoic acid biosynthetic process"/>
    <property type="evidence" value="ECO:0007669"/>
    <property type="project" value="UniProtKB-KW"/>
</dbReference>
<evidence type="ECO:0000313" key="7">
    <source>
        <dbReference type="EMBL" id="MCK6263242.1"/>
    </source>
</evidence>
<dbReference type="PANTHER" id="PTHR37316">
    <property type="entry name" value="TEICHOIC ACID GLYCEROL-PHOSPHATE PRIMASE"/>
    <property type="match status" value="1"/>
</dbReference>
<proteinExistence type="inferred from homology"/>
<dbReference type="GO" id="GO:0047355">
    <property type="term" value="F:CDP-glycerol glycerophosphotransferase activity"/>
    <property type="evidence" value="ECO:0007669"/>
    <property type="project" value="InterPro"/>
</dbReference>
<keyword evidence="6" id="KW-0472">Membrane</keyword>
<reference evidence="7" key="1">
    <citation type="submission" date="2021-11" db="EMBL/GenBank/DDBJ databases">
        <title>Vibrio ZSDE26 sp. nov. and Vibrio ZSDZ34 sp. nov., isolated from coastal seawater in Qingdao.</title>
        <authorList>
            <person name="Zhang P."/>
        </authorList>
    </citation>
    <scope>NUCLEOTIDE SEQUENCE</scope>
    <source>
        <strain evidence="7">ZSDE26</strain>
    </source>
</reference>
<dbReference type="Gene3D" id="3.40.50.11820">
    <property type="match status" value="1"/>
</dbReference>
<evidence type="ECO:0000256" key="2">
    <source>
        <dbReference type="ARBA" id="ARBA00010488"/>
    </source>
</evidence>
<organism evidence="7 8">
    <name type="scientific">Vibrio amylolyticus</name>
    <dbReference type="NCBI Taxonomy" id="2847292"/>
    <lineage>
        <taxon>Bacteria</taxon>
        <taxon>Pseudomonadati</taxon>
        <taxon>Pseudomonadota</taxon>
        <taxon>Gammaproteobacteria</taxon>
        <taxon>Vibrionales</taxon>
        <taxon>Vibrionaceae</taxon>
        <taxon>Vibrio</taxon>
    </lineage>
</organism>
<name>A0A9X2BJ98_9VIBR</name>
<comment type="caution">
    <text evidence="7">The sequence shown here is derived from an EMBL/GenBank/DDBJ whole genome shotgun (WGS) entry which is preliminary data.</text>
</comment>
<dbReference type="Gene3D" id="3.40.50.12580">
    <property type="match status" value="1"/>
</dbReference>
<dbReference type="InterPro" id="IPR007554">
    <property type="entry name" value="Glycerophosphate_synth"/>
</dbReference>
<dbReference type="InterPro" id="IPR043149">
    <property type="entry name" value="TagF_N"/>
</dbReference>
<evidence type="ECO:0000256" key="5">
    <source>
        <dbReference type="ARBA" id="ARBA00022944"/>
    </source>
</evidence>
<protein>
    <submittedName>
        <fullName evidence="7">CDP-glycerol glycerophosphotransferase family protein</fullName>
    </submittedName>
</protein>
<evidence type="ECO:0000313" key="8">
    <source>
        <dbReference type="Proteomes" id="UP001139559"/>
    </source>
</evidence>
<evidence type="ECO:0000256" key="1">
    <source>
        <dbReference type="ARBA" id="ARBA00004202"/>
    </source>
</evidence>
<evidence type="ECO:0000256" key="3">
    <source>
        <dbReference type="ARBA" id="ARBA00022475"/>
    </source>
</evidence>
<evidence type="ECO:0000256" key="4">
    <source>
        <dbReference type="ARBA" id="ARBA00022679"/>
    </source>
</evidence>
<dbReference type="AlphaFoldDB" id="A0A9X2BJ98"/>
<dbReference type="GO" id="GO:0005886">
    <property type="term" value="C:plasma membrane"/>
    <property type="evidence" value="ECO:0007669"/>
    <property type="project" value="UniProtKB-SubCell"/>
</dbReference>
<sequence>MLLRLRFKVINLFRSPQQGVVIFESFNGRTVSDSPLAIYEYLLGEKCYSHLSFVWVIDSPSNTILPFIESQPRTKIVFFKSKDYFINYRLASIWVTNCRLPKQLEKSRSQIFLQCWHGTPIKKLGCDIVTTSDISISKLARDYLYAKQTEDVDYFLSPSPYASERFISAFNLRPDQILESGYPRCDRLIELKEKKHSSAVKSMLGIPLDKKVVLYAPTYRDDVFAPKSSLSADSLSVQGILDSIQRCSDEIIVLYRGHYFSDQMASIDNVIDVSSHNDVNELLNITDLLVTDYSSIMFDFALLERAIICYLYDLDSYANESRGMYIEIDDTFPCVRVGSESELKEAILNAIDSNFAPSVNVSEFNRTYNPFEDGRSSMRVVEKMIKAARLK</sequence>